<comment type="caution">
    <text evidence="9">The sequence shown here is derived from an EMBL/GenBank/DDBJ whole genome shotgun (WGS) entry which is preliminary data.</text>
</comment>
<feature type="repeat" description="PPR" evidence="4">
    <location>
        <begin position="591"/>
        <end position="625"/>
    </location>
</feature>
<dbReference type="InterPro" id="IPR011990">
    <property type="entry name" value="TPR-like_helical_dom_sf"/>
</dbReference>
<evidence type="ECO:0000259" key="7">
    <source>
        <dbReference type="SMART" id="SM00249"/>
    </source>
</evidence>
<dbReference type="Gene3D" id="4.10.60.10">
    <property type="entry name" value="Zinc finger, CCHC-type"/>
    <property type="match status" value="1"/>
</dbReference>
<dbReference type="PANTHER" id="PTHR47938:SF35">
    <property type="entry name" value="PENTATRICOPEPTIDE REPEAT-CONTAINING PROTEIN 4, MITOCHONDRIAL-RELATED"/>
    <property type="match status" value="1"/>
</dbReference>
<feature type="domain" description="CCHC-type" evidence="8">
    <location>
        <begin position="297"/>
        <end position="313"/>
    </location>
</feature>
<evidence type="ECO:0000256" key="5">
    <source>
        <dbReference type="SAM" id="Coils"/>
    </source>
</evidence>
<dbReference type="SMART" id="SM00249">
    <property type="entry name" value="PHD"/>
    <property type="match status" value="1"/>
</dbReference>
<feature type="region of interest" description="Disordered" evidence="6">
    <location>
        <begin position="1159"/>
        <end position="1221"/>
    </location>
</feature>
<dbReference type="Pfam" id="PF13812">
    <property type="entry name" value="PPR_3"/>
    <property type="match status" value="3"/>
</dbReference>
<dbReference type="PROSITE" id="PS51375">
    <property type="entry name" value="PPR"/>
    <property type="match status" value="4"/>
</dbReference>
<dbReference type="SMART" id="SM00343">
    <property type="entry name" value="ZnF_C2HC"/>
    <property type="match status" value="2"/>
</dbReference>
<dbReference type="NCBIfam" id="TIGR00756">
    <property type="entry name" value="PPR"/>
    <property type="match status" value="1"/>
</dbReference>
<dbReference type="GO" id="GO:0003729">
    <property type="term" value="F:mRNA binding"/>
    <property type="evidence" value="ECO:0007669"/>
    <property type="project" value="TreeGrafter"/>
</dbReference>
<evidence type="ECO:0000313" key="9">
    <source>
        <dbReference type="EMBL" id="CAJ1408533.1"/>
    </source>
</evidence>
<keyword evidence="10" id="KW-1185">Reference proteome</keyword>
<name>A0AA36NM27_9DINO</name>
<feature type="compositionally biased region" description="Basic and acidic residues" evidence="6">
    <location>
        <begin position="1047"/>
        <end position="1073"/>
    </location>
</feature>
<evidence type="ECO:0000256" key="4">
    <source>
        <dbReference type="PROSITE-ProRule" id="PRU00708"/>
    </source>
</evidence>
<keyword evidence="5" id="KW-0175">Coiled coil</keyword>
<feature type="compositionally biased region" description="Polar residues" evidence="6">
    <location>
        <begin position="1209"/>
        <end position="1221"/>
    </location>
</feature>
<evidence type="ECO:0000313" key="10">
    <source>
        <dbReference type="Proteomes" id="UP001178507"/>
    </source>
</evidence>
<dbReference type="GO" id="GO:0008270">
    <property type="term" value="F:zinc ion binding"/>
    <property type="evidence" value="ECO:0007669"/>
    <property type="project" value="UniProtKB-KW"/>
</dbReference>
<evidence type="ECO:0000256" key="3">
    <source>
        <dbReference type="ARBA" id="ARBA00022833"/>
    </source>
</evidence>
<sequence length="1221" mass="136372">MKHFSKCFVCSDGCEVPKRGRAKVEVNQELATEIFCSTCPQTYHRRCLPPHARELKKNWVCTWHYCSQCRRGASDVGGMLIHCLECPSALCYDCFPPNFRRVYPPERFWTEMKNRGWNTSPQKMIFFKCNSCRTLEEQQNRLRMREEELAVQQDAKKRAALEEKRNLETTKKRQAEEEARRRMKTFLLEHERQQLSQELVKWRTRVEHAAESLWPKIFRGKWIYRVNLSQQSVQDIGQALVGKKAAAPSVESLKLPIETCSNCHFPGHKIKQCPLPAEKSTERSKEEGKDKTSYKRVCPICGNTSHPRICCPKMSPEQRAEYMERCKDFKLLQDAFEEASAVPEPPKAKDFKDSTPAHALVEAFKLTEANPFPLFYGTTHLEWFTRALSYEQRAKARTRQLLQLRRLRAWEAALAGLFDHPPSLIHCNVVLSTLADQGRWQQALQLFSTLHQVSAVTFNACIAACAKAARWVQALAILEEMQQRRVRQDTIAFNTTITSMAKGFRWDAATELLEKMQKATVVTDVVTYNAVMNAYQQGACWQQAHALLDTMHDKLLPADAVTWSTAISAAARGLWQLALQLLSQAPPRVLNGHSYNACISACERGFQWQAALGLLQEMVSVHLQPDVVSFNAAVSACDTGQQWQLALRVYDHMEQARLQHDQVSHNSAISALATGAQWQVALLFLEGDANLISFNSAMAACHRASEWQSAAALLQALHRRTMQPDSLSYNVVISACHKLSRWQSALQLLAVLRRQRLTSEHSCGSAISACESCNQWETALQLLQDMQEESVRASTIAFNAGISACGKGAQWQLALCLLGRMKQEMLTPDLVSQNALLACLASAACWEAALARLEEMEPDVISFRSCLEALSAALQWRSSLQLLAHMRSTRSSSAVALQAAMDICRSAGHWAPLQLPARPRHCLQLKDLLTQCELLSSLSTAKTERWDAGPSHPVTPQDDLQLQSLVRFALGQAKIREQVREVMRRVGLERLVVFSAAEEAAEAKAAAEKAKAAEKAEKAAQAAAKKAEARAAAKKAAEEKAAAKAAAKKEAKDAKDKRRCEEEEESKQKAESAKKRKADAAPAGNKQPKRNAEVVRYITDGPAKGWMVKGKGYKSTNQFFVKRPDSQIYESRHQALKDAEEPVADAVEAMRRIVAAELAAPSEQLQVSSSEGRESSPASSSAKKRLRLSKPEPNGRPTKELKRHASVASIASSSEGIPTLD</sequence>
<evidence type="ECO:0000256" key="6">
    <source>
        <dbReference type="SAM" id="MobiDB-lite"/>
    </source>
</evidence>
<protein>
    <recommendedName>
        <fullName evidence="11">Pentatricopeptide repeat-containing protein, chloroplastic</fullName>
    </recommendedName>
</protein>
<feature type="region of interest" description="Disordered" evidence="6">
    <location>
        <begin position="1047"/>
        <end position="1094"/>
    </location>
</feature>
<proteinExistence type="predicted"/>
<dbReference type="Pfam" id="PF01535">
    <property type="entry name" value="PPR"/>
    <property type="match status" value="1"/>
</dbReference>
<evidence type="ECO:0000256" key="2">
    <source>
        <dbReference type="ARBA" id="ARBA00022771"/>
    </source>
</evidence>
<keyword evidence="3" id="KW-0862">Zinc</keyword>
<dbReference type="InterPro" id="IPR001878">
    <property type="entry name" value="Znf_CCHC"/>
</dbReference>
<organism evidence="9 10">
    <name type="scientific">Effrenium voratum</name>
    <dbReference type="NCBI Taxonomy" id="2562239"/>
    <lineage>
        <taxon>Eukaryota</taxon>
        <taxon>Sar</taxon>
        <taxon>Alveolata</taxon>
        <taxon>Dinophyceae</taxon>
        <taxon>Suessiales</taxon>
        <taxon>Symbiodiniaceae</taxon>
        <taxon>Effrenium</taxon>
    </lineage>
</organism>
<keyword evidence="1" id="KW-0479">Metal-binding</keyword>
<feature type="domain" description="CCHC-type" evidence="8">
    <location>
        <begin position="259"/>
        <end position="275"/>
    </location>
</feature>
<feature type="repeat" description="PPR" evidence="4">
    <location>
        <begin position="524"/>
        <end position="558"/>
    </location>
</feature>
<dbReference type="Proteomes" id="UP001178507">
    <property type="component" value="Unassembled WGS sequence"/>
</dbReference>
<dbReference type="AlphaFoldDB" id="A0AA36NM27"/>
<feature type="coiled-coil region" evidence="5">
    <location>
        <begin position="132"/>
        <end position="178"/>
    </location>
</feature>
<dbReference type="InterPro" id="IPR001965">
    <property type="entry name" value="Znf_PHD"/>
</dbReference>
<dbReference type="Gene3D" id="1.25.40.10">
    <property type="entry name" value="Tetratricopeptide repeat domain"/>
    <property type="match status" value="3"/>
</dbReference>
<dbReference type="Gene3D" id="3.30.40.10">
    <property type="entry name" value="Zinc/RING finger domain, C3HC4 (zinc finger)"/>
    <property type="match status" value="1"/>
</dbReference>
<dbReference type="PANTHER" id="PTHR47938">
    <property type="entry name" value="RESPIRATORY COMPLEX I CHAPERONE (CIA84), PUTATIVE (AFU_ORTHOLOGUE AFUA_2G06020)-RELATED"/>
    <property type="match status" value="1"/>
</dbReference>
<evidence type="ECO:0000259" key="8">
    <source>
        <dbReference type="SMART" id="SM00343"/>
    </source>
</evidence>
<reference evidence="9" key="1">
    <citation type="submission" date="2023-08" db="EMBL/GenBank/DDBJ databases">
        <authorList>
            <person name="Chen Y."/>
            <person name="Shah S."/>
            <person name="Dougan E. K."/>
            <person name="Thang M."/>
            <person name="Chan C."/>
        </authorList>
    </citation>
    <scope>NUCLEOTIDE SEQUENCE</scope>
</reference>
<dbReference type="InterPro" id="IPR013083">
    <property type="entry name" value="Znf_RING/FYVE/PHD"/>
</dbReference>
<evidence type="ECO:0000256" key="1">
    <source>
        <dbReference type="ARBA" id="ARBA00022723"/>
    </source>
</evidence>
<accession>A0AA36NM27</accession>
<dbReference type="EMBL" id="CAUJNA010003726">
    <property type="protein sequence ID" value="CAJ1408533.1"/>
    <property type="molecule type" value="Genomic_DNA"/>
</dbReference>
<evidence type="ECO:0008006" key="11">
    <source>
        <dbReference type="Google" id="ProtNLM"/>
    </source>
</evidence>
<feature type="repeat" description="PPR" evidence="4">
    <location>
        <begin position="725"/>
        <end position="759"/>
    </location>
</feature>
<keyword evidence="2" id="KW-0863">Zinc-finger</keyword>
<dbReference type="InterPro" id="IPR002885">
    <property type="entry name" value="PPR_rpt"/>
</dbReference>
<feature type="domain" description="Zinc finger PHD-type" evidence="7">
    <location>
        <begin position="6"/>
        <end position="65"/>
    </location>
</feature>
<feature type="repeat" description="PPR" evidence="4">
    <location>
        <begin position="454"/>
        <end position="488"/>
    </location>
</feature>
<gene>
    <name evidence="9" type="ORF">EVOR1521_LOCUS29920</name>
</gene>